<dbReference type="PANTHER" id="PTHR30032:SF8">
    <property type="entry name" value="GERMINATION-SPECIFIC N-ACETYLMURAMOYL-L-ALANINE AMIDASE"/>
    <property type="match status" value="1"/>
</dbReference>
<feature type="region of interest" description="Disordered" evidence="1">
    <location>
        <begin position="1565"/>
        <end position="1584"/>
    </location>
</feature>
<gene>
    <name evidence="4" type="ORF">ACFFGV_07600</name>
</gene>
<dbReference type="SMART" id="SM00635">
    <property type="entry name" value="BID_2"/>
    <property type="match status" value="2"/>
</dbReference>
<dbReference type="InterPro" id="IPR003343">
    <property type="entry name" value="Big_2"/>
</dbReference>
<dbReference type="InterPro" id="IPR013783">
    <property type="entry name" value="Ig-like_fold"/>
</dbReference>
<dbReference type="Pfam" id="PF09992">
    <property type="entry name" value="NAGPA"/>
    <property type="match status" value="1"/>
</dbReference>
<dbReference type="InterPro" id="IPR007253">
    <property type="entry name" value="Cell_wall-bd_2"/>
</dbReference>
<dbReference type="Gene3D" id="2.60.40.1080">
    <property type="match status" value="2"/>
</dbReference>
<dbReference type="Gene3D" id="3.40.50.12090">
    <property type="match status" value="2"/>
</dbReference>
<dbReference type="Proteomes" id="UP001589836">
    <property type="component" value="Unassembled WGS sequence"/>
</dbReference>
<dbReference type="Gene3D" id="2.60.40.10">
    <property type="entry name" value="Immunoglobulins"/>
    <property type="match status" value="2"/>
</dbReference>
<dbReference type="InterPro" id="IPR018711">
    <property type="entry name" value="NAGPA"/>
</dbReference>
<dbReference type="Pfam" id="PF00149">
    <property type="entry name" value="Metallophos"/>
    <property type="match status" value="1"/>
</dbReference>
<feature type="chain" id="PRO_5045218998" evidence="2">
    <location>
        <begin position="28"/>
        <end position="1871"/>
    </location>
</feature>
<dbReference type="PANTHER" id="PTHR30032">
    <property type="entry name" value="N-ACETYLMURAMOYL-L-ALANINE AMIDASE-RELATED"/>
    <property type="match status" value="1"/>
</dbReference>
<evidence type="ECO:0000256" key="1">
    <source>
        <dbReference type="SAM" id="MobiDB-lite"/>
    </source>
</evidence>
<sequence>MRRFKKGTALFFVFLLLVQNLSLVVYAQPSNESVSVTNETTPEYSQYIQNAEGAALEISDVDPTPKTPFPGERAGLFTWKTGDSLTIVDGGGNVAGWGVTLIIKNDKLQSYIDYFGNKVSVENPAGEALESGARYIKDIHIPENGYIVYVGNPTQDDAGKDMRKEALAFAKDQLGEEITLTGVEIPKKVPEKRDTLTEETLSKGITYKEVQISNLEEGNLNERMNVVKADLNQENVHMATSKALDSVVAREEILKQAKREKLQGTEVIAGVNGDMFNMQTGINMGLQVQNQSLLINHSYDSQVDIFPVFGVDGNNNAFVDTLAMEGTLQYQDEHFEIDSLNRNENAANKLAVYTPNLNQTQKLQFQDRDENFVNDGSLAVVKGINSPKQLQAGQTYQGTIEKIYDSVENIKIPSNGVVIAGFNEKRDIVRKTLQEGEKITFSFNLYKGEERILTNDVMEASSGYNWLVKDGKALTEEELLKSYSKALVTSEKARTAIGVTENNEVIAVTIDQPSTNFDKSDGIPIPQLARIMKDMGAVSAVGLDGGGSTEMIAKRAGTSNLVTVSNPSDGSSRPVTNAILFASSIERSPRVGNVYVDEDITIYKEAEYSFKARVIDENGHPLHPDFTNIAWTTDAGTINPDGVFTAVNKSVEGKVTAEAGGVAGTAKVKVTDEIDKLEFRHNGDLIVQQGDEVNLNLNAYDSNGNTILLDNSVAEWNVDSSIGTVNEDGVLTITAENAEGDLTAKIGGQEVSTHIVVGLTEQVIDDFEEYDVSGYHVSGFMFNENQYGGIDGNPSLSTEHVKSGKHSLKVAYDSSEWARRYNGTINIIPHWYKGSNWSDELADKMYETYKTDIMPKKFGFWLYGDGKAPWVRLIFKVNGSNKTLDAVPEVDWTGWKYVEVDIPQSWELPIVFNYMYAVETNKNVEDYSGAIYLDDLKFVYTDEEQDYNGPEFTDIKPSKNTVYTDTFEVSATIKDNLSGVDASTIKASVDGEKVSHQYDASSGKVSIQLDNLSEGKHIIKIEAKDNDGNMSVPSLEKTITVDLSEDTTPPSIQDVTPTETVNVQSNTPRVSFQLEDVQSGVKQDDIQVMIDDRKLKVHYDDATGHGYALGASPFKDGEHTLQILAKDTAGNEMEKIERTITIQSIQQPEDPNNFKVSVIPDTQGNRYADEIFQRVAEEDTPLALHVGDIVDIASKEEYDQAMQYANMLNKPLLMVPGNHESFQGNLDLYFENFGSPTYHVEYGNTLFIGLNSAYGQSISGSDSTQFHYLENVLDQTDKQNVVVNNHVVTRDDFGTKHEMNPKDAERLEKILGDHKKENPSSHIQVLFGHLHLLQEWEVEGVTYTVTGNAAAKGYVSNEEGNLLGSGMLHVTDDSVEYKFNPLLTEVYIADESLRDNEMNIAIGTKRSLSLYGDFREVTSNYMVELTQFPNVSMDWESSDESVVKINNTGEMTVLKEGTADITATSGEKSSTITIKAMDPQDVKLGKITVQGEGAMEVGEEQRLDLTGIDLYGNSFALDGSLASWSSSNETITISEDGMVQAISAGTSTVKATYRGLNATITMEITEANDGEDGGDESSEDKRLAGDDRYETAVEISKQGWKKSDTVVIARGDSFADALAGAPLAHKENAPILLTNTDRLLPTVQEEIKRLGAKRAIVLGGNNAISTYTTYQLQGLGIEVERINGADRYETATNIAAQLNGNSEKAIVVNGSKFPDALSIAPYAAKNGYPILLTKADKLPKATKNAMRNISQTVVAGGEGVVSKEIFDTLPLAKRYSGKDRYETSAAIAKGLNNTGTTAFISTGDEFADALAGAVLAAKHNGVSLLVKPDKVPNSIKEAYDSLEVKNVYILGGPNAVNEEVEKELDFGKEEK</sequence>
<evidence type="ECO:0000256" key="2">
    <source>
        <dbReference type="SAM" id="SignalP"/>
    </source>
</evidence>
<dbReference type="Gene3D" id="3.60.21.10">
    <property type="match status" value="1"/>
</dbReference>
<comment type="caution">
    <text evidence="4">The sequence shown here is derived from an EMBL/GenBank/DDBJ whole genome shotgun (WGS) entry which is preliminary data.</text>
</comment>
<keyword evidence="2" id="KW-0732">Signal</keyword>
<dbReference type="InterPro" id="IPR008964">
    <property type="entry name" value="Invasin/intimin_cell_adhesion"/>
</dbReference>
<protein>
    <submittedName>
        <fullName evidence="4">Cell wall-binding repeat-containing protein</fullName>
    </submittedName>
</protein>
<dbReference type="InterPro" id="IPR029052">
    <property type="entry name" value="Metallo-depent_PP-like"/>
</dbReference>
<feature type="compositionally biased region" description="Acidic residues" evidence="1">
    <location>
        <begin position="1566"/>
        <end position="1578"/>
    </location>
</feature>
<evidence type="ECO:0000313" key="5">
    <source>
        <dbReference type="Proteomes" id="UP001589836"/>
    </source>
</evidence>
<dbReference type="RefSeq" id="WP_377346242.1">
    <property type="nucleotide sequence ID" value="NZ_JBHLTP010000004.1"/>
</dbReference>
<dbReference type="Pfam" id="PF02368">
    <property type="entry name" value="Big_2"/>
    <property type="match status" value="1"/>
</dbReference>
<reference evidence="4 5" key="1">
    <citation type="submission" date="2024-09" db="EMBL/GenBank/DDBJ databases">
        <authorList>
            <person name="Sun Q."/>
            <person name="Mori K."/>
        </authorList>
    </citation>
    <scope>NUCLEOTIDE SEQUENCE [LARGE SCALE GENOMIC DNA]</scope>
    <source>
        <strain evidence="4 5">NCAIM B.02529</strain>
    </source>
</reference>
<dbReference type="SUPFAM" id="SSF49373">
    <property type="entry name" value="Invasin/intimin cell-adhesion fragments"/>
    <property type="match status" value="2"/>
</dbReference>
<dbReference type="EMBL" id="JBHLTP010000004">
    <property type="protein sequence ID" value="MFC0523447.1"/>
    <property type="molecule type" value="Genomic_DNA"/>
</dbReference>
<dbReference type="InterPro" id="IPR051922">
    <property type="entry name" value="Bact_Sporulation_Assoc"/>
</dbReference>
<accession>A0ABV6LM47</accession>
<dbReference type="Gene3D" id="2.60.120.430">
    <property type="entry name" value="Galactose-binding lectin"/>
    <property type="match status" value="1"/>
</dbReference>
<organism evidence="4 5">
    <name type="scientific">Pontibacillus salicampi</name>
    <dbReference type="NCBI Taxonomy" id="1449801"/>
    <lineage>
        <taxon>Bacteria</taxon>
        <taxon>Bacillati</taxon>
        <taxon>Bacillota</taxon>
        <taxon>Bacilli</taxon>
        <taxon>Bacillales</taxon>
        <taxon>Bacillaceae</taxon>
        <taxon>Pontibacillus</taxon>
    </lineage>
</organism>
<evidence type="ECO:0000259" key="3">
    <source>
        <dbReference type="SMART" id="SM00635"/>
    </source>
</evidence>
<proteinExistence type="predicted"/>
<keyword evidence="5" id="KW-1185">Reference proteome</keyword>
<dbReference type="SUPFAM" id="SSF56300">
    <property type="entry name" value="Metallo-dependent phosphatases"/>
    <property type="match status" value="1"/>
</dbReference>
<feature type="signal peptide" evidence="2">
    <location>
        <begin position="1"/>
        <end position="27"/>
    </location>
</feature>
<feature type="domain" description="BIG2" evidence="3">
    <location>
        <begin position="1483"/>
        <end position="1563"/>
    </location>
</feature>
<name>A0ABV6LM47_9BACI</name>
<dbReference type="InterPro" id="IPR004843">
    <property type="entry name" value="Calcineurin-like_PHP"/>
</dbReference>
<evidence type="ECO:0000313" key="4">
    <source>
        <dbReference type="EMBL" id="MFC0523447.1"/>
    </source>
</evidence>
<dbReference type="Pfam" id="PF04122">
    <property type="entry name" value="CW_binding_2"/>
    <property type="match status" value="3"/>
</dbReference>
<feature type="domain" description="BIG2" evidence="3">
    <location>
        <begin position="1404"/>
        <end position="1475"/>
    </location>
</feature>